<dbReference type="RefSeq" id="WP_132215339.1">
    <property type="nucleotide sequence ID" value="NZ_OX156936.1"/>
</dbReference>
<protein>
    <submittedName>
        <fullName evidence="4">Phospholipid/cholesterol/gamma-HCH transport system substrate-binding protein</fullName>
    </submittedName>
</protein>
<dbReference type="InterPro" id="IPR003399">
    <property type="entry name" value="Mce/MlaD"/>
</dbReference>
<accession>A0A4R1RMU6</accession>
<evidence type="ECO:0000313" key="5">
    <source>
        <dbReference type="Proteomes" id="UP000295455"/>
    </source>
</evidence>
<evidence type="ECO:0000313" key="4">
    <source>
        <dbReference type="EMBL" id="TCL67615.1"/>
    </source>
</evidence>
<dbReference type="PANTHER" id="PTHR33371">
    <property type="entry name" value="INTERMEMBRANE PHOSPHOLIPID TRANSPORT SYSTEM BINDING PROTEIN MLAD-RELATED"/>
    <property type="match status" value="1"/>
</dbReference>
<dbReference type="OrthoDB" id="9771725at2"/>
<dbReference type="Proteomes" id="UP000295455">
    <property type="component" value="Unassembled WGS sequence"/>
</dbReference>
<keyword evidence="2" id="KW-0812">Transmembrane</keyword>
<name>A0A4R1RMU6_9FLAO</name>
<keyword evidence="2" id="KW-1133">Transmembrane helix</keyword>
<feature type="domain" description="Mce/MlaD" evidence="3">
    <location>
        <begin position="42"/>
        <end position="118"/>
    </location>
</feature>
<organism evidence="4 5">
    <name type="scientific">Mariniflexile fucanivorans</name>
    <dbReference type="NCBI Taxonomy" id="264023"/>
    <lineage>
        <taxon>Bacteria</taxon>
        <taxon>Pseudomonadati</taxon>
        <taxon>Bacteroidota</taxon>
        <taxon>Flavobacteriia</taxon>
        <taxon>Flavobacteriales</taxon>
        <taxon>Flavobacteriaceae</taxon>
        <taxon>Mariniflexile</taxon>
    </lineage>
</organism>
<feature type="region of interest" description="Disordered" evidence="1">
    <location>
        <begin position="221"/>
        <end position="248"/>
    </location>
</feature>
<gene>
    <name evidence="4" type="ORF">EV196_102173</name>
</gene>
<sequence length="248" mass="27396">MKTNKNAYKVKLGIFVSIGILILFIIIFFIGSNQNLFSSKFKINTNFRNVSGLQVGGQVRFSGIAVGTIESVSIINDSTVNVVAMMDKDVKKFIKKDSKASITSEGVIGDKLLMISQGSSSAPEIKDGSFIQSMEPVEFDDILASIKITAENAEVITDELATMLIDINEGEGTLGKLLNDEGVARDMEKTMENLRQGSKGLEQNMEAAKHNFLLRGYFKKKEREKEKAKKEAEKKAEEAAEERAEKNK</sequence>
<evidence type="ECO:0000256" key="2">
    <source>
        <dbReference type="SAM" id="Phobius"/>
    </source>
</evidence>
<reference evidence="4 5" key="1">
    <citation type="submission" date="2019-03" db="EMBL/GenBank/DDBJ databases">
        <title>Genomic Encyclopedia of Type Strains, Phase IV (KMG-IV): sequencing the most valuable type-strain genomes for metagenomic binning, comparative biology and taxonomic classification.</title>
        <authorList>
            <person name="Goeker M."/>
        </authorList>
    </citation>
    <scope>NUCLEOTIDE SEQUENCE [LARGE SCALE GENOMIC DNA]</scope>
    <source>
        <strain evidence="4 5">DSM 18792</strain>
    </source>
</reference>
<keyword evidence="5" id="KW-1185">Reference proteome</keyword>
<dbReference type="EMBL" id="SLUP01000002">
    <property type="protein sequence ID" value="TCL67615.1"/>
    <property type="molecule type" value="Genomic_DNA"/>
</dbReference>
<feature type="transmembrane region" description="Helical" evidence="2">
    <location>
        <begin position="12"/>
        <end position="31"/>
    </location>
</feature>
<evidence type="ECO:0000259" key="3">
    <source>
        <dbReference type="Pfam" id="PF02470"/>
    </source>
</evidence>
<comment type="caution">
    <text evidence="4">The sequence shown here is derived from an EMBL/GenBank/DDBJ whole genome shotgun (WGS) entry which is preliminary data.</text>
</comment>
<keyword evidence="2" id="KW-0472">Membrane</keyword>
<dbReference type="AlphaFoldDB" id="A0A4R1RMU6"/>
<evidence type="ECO:0000256" key="1">
    <source>
        <dbReference type="SAM" id="MobiDB-lite"/>
    </source>
</evidence>
<dbReference type="PANTHER" id="PTHR33371:SF4">
    <property type="entry name" value="INTERMEMBRANE PHOSPHOLIPID TRANSPORT SYSTEM BINDING PROTEIN MLAD"/>
    <property type="match status" value="1"/>
</dbReference>
<dbReference type="Pfam" id="PF02470">
    <property type="entry name" value="MlaD"/>
    <property type="match status" value="1"/>
</dbReference>
<dbReference type="InterPro" id="IPR052336">
    <property type="entry name" value="MlaD_Phospholipid_Transporter"/>
</dbReference>
<proteinExistence type="predicted"/>